<reference evidence="3" key="1">
    <citation type="submission" date="2017-02" db="EMBL/GenBank/DDBJ databases">
        <authorList>
            <person name="Varghese N."/>
            <person name="Submissions S."/>
        </authorList>
    </citation>
    <scope>NUCLEOTIDE SEQUENCE [LARGE SCALE GENOMIC DNA]</scope>
    <source>
        <strain evidence="3">DSM 22224</strain>
    </source>
</reference>
<accession>A0A1T4QUA1</accession>
<proteinExistence type="predicted"/>
<dbReference type="STRING" id="634771.SAMN04488128_102602"/>
<dbReference type="PROSITE" id="PS51257">
    <property type="entry name" value="PROKAR_LIPOPROTEIN"/>
    <property type="match status" value="1"/>
</dbReference>
<feature type="signal peptide" evidence="1">
    <location>
        <begin position="1"/>
        <end position="24"/>
    </location>
</feature>
<evidence type="ECO:0008006" key="4">
    <source>
        <dbReference type="Google" id="ProtNLM"/>
    </source>
</evidence>
<dbReference type="AlphaFoldDB" id="A0A1T4QUA1"/>
<organism evidence="2 3">
    <name type="scientific">Chitinophaga eiseniae</name>
    <dbReference type="NCBI Taxonomy" id="634771"/>
    <lineage>
        <taxon>Bacteria</taxon>
        <taxon>Pseudomonadati</taxon>
        <taxon>Bacteroidota</taxon>
        <taxon>Chitinophagia</taxon>
        <taxon>Chitinophagales</taxon>
        <taxon>Chitinophagaceae</taxon>
        <taxon>Chitinophaga</taxon>
    </lineage>
</organism>
<protein>
    <recommendedName>
        <fullName evidence="4">DUF4843 domain-containing protein</fullName>
    </recommendedName>
</protein>
<keyword evidence="1" id="KW-0732">Signal</keyword>
<feature type="chain" id="PRO_5013250512" description="DUF4843 domain-containing protein" evidence="1">
    <location>
        <begin position="25"/>
        <end position="255"/>
    </location>
</feature>
<dbReference type="OrthoDB" id="1096291at2"/>
<sequence>MISTLRYLAGTALLLLLLAACQKADTPFYSTDDDVYFSVVRDNVTYDTSIVTFAYTPATEDTTVVLKVATLGVPVKHERIVSYRVVDTSANAAVLHTHYELPARLVVPADSVNCYIPVVMHKTPDMAKRTFSITLQLEPNDQFHTRLQVLVKDKNNHLFTSLVKHVIMVDNKLNKPARGWYDDFYGPFSTKKMLLMSELLELSVQELYTKLTNADPGATNFYANYLKIYLKDMEAAGTPVLEDDGTPMKLGKYMQ</sequence>
<name>A0A1T4QUA1_9BACT</name>
<dbReference type="EMBL" id="FUWZ01000002">
    <property type="protein sequence ID" value="SKA07379.1"/>
    <property type="molecule type" value="Genomic_DNA"/>
</dbReference>
<keyword evidence="3" id="KW-1185">Reference proteome</keyword>
<evidence type="ECO:0000256" key="1">
    <source>
        <dbReference type="SAM" id="SignalP"/>
    </source>
</evidence>
<dbReference type="InterPro" id="IPR032299">
    <property type="entry name" value="DUF4843"/>
</dbReference>
<gene>
    <name evidence="2" type="ORF">SAMN04488128_102602</name>
</gene>
<evidence type="ECO:0000313" key="3">
    <source>
        <dbReference type="Proteomes" id="UP000190367"/>
    </source>
</evidence>
<dbReference type="Pfam" id="PF16132">
    <property type="entry name" value="DUF4843"/>
    <property type="match status" value="1"/>
</dbReference>
<evidence type="ECO:0000313" key="2">
    <source>
        <dbReference type="EMBL" id="SKA07379.1"/>
    </source>
</evidence>
<dbReference type="RefSeq" id="WP_078669130.1">
    <property type="nucleotide sequence ID" value="NZ_FUWZ01000002.1"/>
</dbReference>
<dbReference type="Proteomes" id="UP000190367">
    <property type="component" value="Unassembled WGS sequence"/>
</dbReference>